<dbReference type="InterPro" id="IPR036388">
    <property type="entry name" value="WH-like_DNA-bd_sf"/>
</dbReference>
<evidence type="ECO:0000313" key="6">
    <source>
        <dbReference type="Proteomes" id="UP000287601"/>
    </source>
</evidence>
<keyword evidence="3" id="KW-0238">DNA-binding</keyword>
<dbReference type="InterPro" id="IPR036390">
    <property type="entry name" value="WH_DNA-bd_sf"/>
</dbReference>
<dbReference type="SUPFAM" id="SSF46785">
    <property type="entry name" value="Winged helix' DNA-binding domain"/>
    <property type="match status" value="1"/>
</dbReference>
<dbReference type="InterPro" id="IPR005650">
    <property type="entry name" value="BlaI_family"/>
</dbReference>
<dbReference type="RefSeq" id="WP_128745648.1">
    <property type="nucleotide sequence ID" value="NZ_CP035281.1"/>
</dbReference>
<accession>A0A410PVM7</accession>
<dbReference type="OrthoDB" id="9795583at2"/>
<dbReference type="KEGG" id="amij:EQM06_06980"/>
<dbReference type="Proteomes" id="UP000287601">
    <property type="component" value="Chromosome"/>
</dbReference>
<dbReference type="Gene3D" id="1.10.4040.10">
    <property type="entry name" value="Penicillinase repressor domain"/>
    <property type="match status" value="1"/>
</dbReference>
<organism evidence="5 6">
    <name type="scientific">Aminipila luticellarii</name>
    <dbReference type="NCBI Taxonomy" id="2507160"/>
    <lineage>
        <taxon>Bacteria</taxon>
        <taxon>Bacillati</taxon>
        <taxon>Bacillota</taxon>
        <taxon>Clostridia</taxon>
        <taxon>Peptostreptococcales</taxon>
        <taxon>Anaerovoracaceae</taxon>
        <taxon>Aminipila</taxon>
    </lineage>
</organism>
<evidence type="ECO:0000256" key="2">
    <source>
        <dbReference type="ARBA" id="ARBA00023015"/>
    </source>
</evidence>
<dbReference type="PIRSF" id="PIRSF019455">
    <property type="entry name" value="CopR_AtkY"/>
    <property type="match status" value="1"/>
</dbReference>
<evidence type="ECO:0000256" key="3">
    <source>
        <dbReference type="ARBA" id="ARBA00023125"/>
    </source>
</evidence>
<dbReference type="Gene3D" id="1.10.10.10">
    <property type="entry name" value="Winged helix-like DNA-binding domain superfamily/Winged helix DNA-binding domain"/>
    <property type="match status" value="1"/>
</dbReference>
<keyword evidence="6" id="KW-1185">Reference proteome</keyword>
<dbReference type="GO" id="GO:0045892">
    <property type="term" value="P:negative regulation of DNA-templated transcription"/>
    <property type="evidence" value="ECO:0007669"/>
    <property type="project" value="InterPro"/>
</dbReference>
<reference evidence="5 6" key="1">
    <citation type="submission" date="2019-01" db="EMBL/GenBank/DDBJ databases">
        <title>Draft genomes of a novel of Aminipila strains.</title>
        <authorList>
            <person name="Ma S."/>
        </authorList>
    </citation>
    <scope>NUCLEOTIDE SEQUENCE [LARGE SCALE GENOMIC DNA]</scope>
    <source>
        <strain evidence="6">JN-39</strain>
    </source>
</reference>
<dbReference type="Pfam" id="PF03965">
    <property type="entry name" value="Penicillinase_R"/>
    <property type="match status" value="1"/>
</dbReference>
<evidence type="ECO:0000256" key="4">
    <source>
        <dbReference type="ARBA" id="ARBA00023163"/>
    </source>
</evidence>
<proteinExistence type="inferred from homology"/>
<sequence>MKHLPAAQLEVMLAVWEADEPITRNEIQRKLPDSQWKITTLNTLLNRLTQNGFLNFGHRGKEYVYSPLVTKDEYVAFEGKSILKNLYDNSIKKFVASVCNSSDLTEQEISSLQTLLSKLKEGDTCD</sequence>
<comment type="similarity">
    <text evidence="1">Belongs to the BlaI transcriptional regulatory family.</text>
</comment>
<protein>
    <submittedName>
        <fullName evidence="5">BlaI/MecI/CopY family transcriptional regulator</fullName>
    </submittedName>
</protein>
<evidence type="ECO:0000256" key="1">
    <source>
        <dbReference type="ARBA" id="ARBA00011046"/>
    </source>
</evidence>
<gene>
    <name evidence="5" type="ORF">EQM06_06980</name>
</gene>
<keyword evidence="4" id="KW-0804">Transcription</keyword>
<dbReference type="AlphaFoldDB" id="A0A410PVM7"/>
<name>A0A410PVM7_9FIRM</name>
<evidence type="ECO:0000313" key="5">
    <source>
        <dbReference type="EMBL" id="QAT42999.1"/>
    </source>
</evidence>
<keyword evidence="2" id="KW-0805">Transcription regulation</keyword>
<dbReference type="GO" id="GO:0003677">
    <property type="term" value="F:DNA binding"/>
    <property type="evidence" value="ECO:0007669"/>
    <property type="project" value="UniProtKB-KW"/>
</dbReference>
<dbReference type="EMBL" id="CP035281">
    <property type="protein sequence ID" value="QAT42999.1"/>
    <property type="molecule type" value="Genomic_DNA"/>
</dbReference>